<dbReference type="Pfam" id="PF07510">
    <property type="entry name" value="GmrSD_C"/>
    <property type="match status" value="1"/>
</dbReference>
<protein>
    <recommendedName>
        <fullName evidence="6">DUF262 domain-containing protein</fullName>
    </recommendedName>
</protein>
<dbReference type="InterPro" id="IPR043714">
    <property type="entry name" value="DUF5655"/>
</dbReference>
<dbReference type="RefSeq" id="WP_343759309.1">
    <property type="nucleotide sequence ID" value="NZ_BAAADB010000023.1"/>
</dbReference>
<feature type="domain" description="GmrSD restriction endonucleases C-terminal" evidence="2">
    <location>
        <begin position="426"/>
        <end position="566"/>
    </location>
</feature>
<dbReference type="Pfam" id="PF18899">
    <property type="entry name" value="DUF5655"/>
    <property type="match status" value="1"/>
</dbReference>
<sequence>MIAEQARLAELLHGSKQFEVPLYQRPYSWGTSEREQFWRDILRIGQDARSTMHFTGSVVFMERTGSMAGNLKRARLIDGQQRLTTLTLLMLAVSERLARDGELAVPLDGTSDMQQIGASDVREDYLFNKRLTGDSRYKLLPTHSDRDTLKALMESGQVPLNESKAILAGVAFFREKLADPALDLRVVLRGVHKLQVVTVALEEGRDDPQLIFESLNSTGKDLTQADLIRNNVLMGLRPEEQDELSRDFWVPMELRFASLDGVTFDRFMRDYLTLRTRSIPNEQEVYAAFKAFRAARPEGENVQVLVADVARLAKLYMGIVHPEQLADEKVRLAMEDLLALRVGVVSPFLLEVLEDHALGRLTDADLERVLRLLESFLLRRAVLGERTAPLNRFFAALGRELEKAEYVRSLERALVRFQDRDQDGFPSDEAFVAALKTASIYRMNVCKPLLVRLERGHSPKEAFENDTLTIEHVMPQNNKADSLSGAWQTMLGSDWPEVQRRLVHTLGNLTLTGYNSELGDRPFVEKQSLPAPKGYRHSRMLMTRKLADLPEWNEARIQARAEELAQQALSLWSFPAFTPEEVQALRAEGRQRGATRTVEDYFDNASPALRQLFAQVRERLLGLDGRVTETANRAYVAYKAGSNFCDLVPLTSQDALKCWLNLPPDDVDDPLHLTRNVAGRGRAGNGELEVTLTVQSDLMAFEALAQQALAYQLSRQDGASSQAAGETVSFAHLPAEAQQVLEDLQTRTLGLGSVTATDRRFYRSFRNRRVFMEIYPRQAALHLSVRFTPSAESEVETTGWRQSNVWLSRSVATRAELDAAWPVVMAAFADQEEGGTDGAVQASVTNAQYRLARQVFDELKTRGAVLADDVEAQVTQKSARFSVMSTQGPLEFMRVISSASTGRVEVKLNVEAAQLQSPQGFGRTVAPGDETAGFTPGHFEATVVRLEEVETVLELARQAYEALRA</sequence>
<dbReference type="InterPro" id="IPR011089">
    <property type="entry name" value="GmrSD_C"/>
</dbReference>
<evidence type="ECO:0000259" key="1">
    <source>
        <dbReference type="Pfam" id="PF03235"/>
    </source>
</evidence>
<evidence type="ECO:0000259" key="2">
    <source>
        <dbReference type="Pfam" id="PF07510"/>
    </source>
</evidence>
<organism evidence="4 5">
    <name type="scientific">Deinococcus depolymerans</name>
    <dbReference type="NCBI Taxonomy" id="392408"/>
    <lineage>
        <taxon>Bacteria</taxon>
        <taxon>Thermotogati</taxon>
        <taxon>Deinococcota</taxon>
        <taxon>Deinococci</taxon>
        <taxon>Deinococcales</taxon>
        <taxon>Deinococcaceae</taxon>
        <taxon>Deinococcus</taxon>
    </lineage>
</organism>
<feature type="domain" description="DUF5655" evidence="3">
    <location>
        <begin position="598"/>
        <end position="698"/>
    </location>
</feature>
<dbReference type="InterPro" id="IPR004919">
    <property type="entry name" value="GmrSD_N"/>
</dbReference>
<name>A0ABN1CCW9_9DEIO</name>
<keyword evidence="5" id="KW-1185">Reference proteome</keyword>
<comment type="caution">
    <text evidence="4">The sequence shown here is derived from an EMBL/GenBank/DDBJ whole genome shotgun (WGS) entry which is preliminary data.</text>
</comment>
<dbReference type="Proteomes" id="UP001500191">
    <property type="component" value="Unassembled WGS sequence"/>
</dbReference>
<dbReference type="EMBL" id="BAAADB010000023">
    <property type="protein sequence ID" value="GAA0516027.1"/>
    <property type="molecule type" value="Genomic_DNA"/>
</dbReference>
<feature type="domain" description="GmrSD restriction endonucleases N-terminal" evidence="1">
    <location>
        <begin position="8"/>
        <end position="232"/>
    </location>
</feature>
<dbReference type="PANTHER" id="PTHR35149:SF2">
    <property type="entry name" value="DUF262 DOMAIN-CONTAINING PROTEIN"/>
    <property type="match status" value="1"/>
</dbReference>
<gene>
    <name evidence="4" type="ORF">GCM10008937_24710</name>
</gene>
<dbReference type="PANTHER" id="PTHR35149">
    <property type="entry name" value="SLL5132 PROTEIN"/>
    <property type="match status" value="1"/>
</dbReference>
<evidence type="ECO:0000313" key="5">
    <source>
        <dbReference type="Proteomes" id="UP001500191"/>
    </source>
</evidence>
<dbReference type="Pfam" id="PF03235">
    <property type="entry name" value="GmrSD_N"/>
    <property type="match status" value="1"/>
</dbReference>
<evidence type="ECO:0000313" key="4">
    <source>
        <dbReference type="EMBL" id="GAA0516027.1"/>
    </source>
</evidence>
<proteinExistence type="predicted"/>
<accession>A0ABN1CCW9</accession>
<reference evidence="4 5" key="1">
    <citation type="journal article" date="2019" name="Int. J. Syst. Evol. Microbiol.">
        <title>The Global Catalogue of Microorganisms (GCM) 10K type strain sequencing project: providing services to taxonomists for standard genome sequencing and annotation.</title>
        <authorList>
            <consortium name="The Broad Institute Genomics Platform"/>
            <consortium name="The Broad Institute Genome Sequencing Center for Infectious Disease"/>
            <person name="Wu L."/>
            <person name="Ma J."/>
        </authorList>
    </citation>
    <scope>NUCLEOTIDE SEQUENCE [LARGE SCALE GENOMIC DNA]</scope>
    <source>
        <strain evidence="4 5">JCM 14368</strain>
    </source>
</reference>
<evidence type="ECO:0000259" key="3">
    <source>
        <dbReference type="Pfam" id="PF18899"/>
    </source>
</evidence>
<evidence type="ECO:0008006" key="6">
    <source>
        <dbReference type="Google" id="ProtNLM"/>
    </source>
</evidence>